<dbReference type="PRINTS" id="PR00502">
    <property type="entry name" value="NUDIXFAMILY"/>
</dbReference>
<dbReference type="GO" id="GO:0005829">
    <property type="term" value="C:cytosol"/>
    <property type="evidence" value="ECO:0007669"/>
    <property type="project" value="TreeGrafter"/>
</dbReference>
<comment type="cofactor">
    <cofactor evidence="1">
        <name>Mg(2+)</name>
        <dbReference type="ChEBI" id="CHEBI:18420"/>
    </cofactor>
</comment>
<dbReference type="EMBL" id="CADCTC010000223">
    <property type="protein sequence ID" value="CAA9285087.1"/>
    <property type="molecule type" value="Genomic_DNA"/>
</dbReference>
<evidence type="ECO:0000313" key="5">
    <source>
        <dbReference type="EMBL" id="CAA9285087.1"/>
    </source>
</evidence>
<name>A0A6J4JQQ4_9CHLR</name>
<dbReference type="InterPro" id="IPR000086">
    <property type="entry name" value="NUDIX_hydrolase_dom"/>
</dbReference>
<dbReference type="GO" id="GO:0019693">
    <property type="term" value="P:ribose phosphate metabolic process"/>
    <property type="evidence" value="ECO:0007669"/>
    <property type="project" value="TreeGrafter"/>
</dbReference>
<organism evidence="5">
    <name type="scientific">uncultured Chloroflexota bacterium</name>
    <dbReference type="NCBI Taxonomy" id="166587"/>
    <lineage>
        <taxon>Bacteria</taxon>
        <taxon>Bacillati</taxon>
        <taxon>Chloroflexota</taxon>
        <taxon>environmental samples</taxon>
    </lineage>
</organism>
<dbReference type="CDD" id="cd24161">
    <property type="entry name" value="NUDIX_ADPRase_Ndx2"/>
    <property type="match status" value="1"/>
</dbReference>
<reference evidence="5" key="1">
    <citation type="submission" date="2020-02" db="EMBL/GenBank/DDBJ databases">
        <authorList>
            <person name="Meier V. D."/>
        </authorList>
    </citation>
    <scope>NUCLEOTIDE SEQUENCE</scope>
    <source>
        <strain evidence="5">AVDCRST_MAG77</strain>
    </source>
</reference>
<evidence type="ECO:0000259" key="4">
    <source>
        <dbReference type="PROSITE" id="PS51462"/>
    </source>
</evidence>
<sequence>MNENDVAAAPGDDPLPRAIESPIRTISSAVAYETPWLRIRQDQIERQDGSAGTFGYVEFPYPVVMVAALDDAGRVCLVRQWRYPWGRDSWELPAGRCEAGETPRSGAQRELREEAGVTARDLQPLYTFYASASVSTQFHCFLATGLTHVDTQRDPEEQDMVATWVPLGEAVRAVLDGRIVHSATIGALLRLERELGR</sequence>
<dbReference type="PANTHER" id="PTHR11839">
    <property type="entry name" value="UDP/ADP-SUGAR PYROPHOSPHATASE"/>
    <property type="match status" value="1"/>
</dbReference>
<evidence type="ECO:0000256" key="3">
    <source>
        <dbReference type="RuleBase" id="RU003476"/>
    </source>
</evidence>
<dbReference type="AlphaFoldDB" id="A0A6J4JQQ4"/>
<dbReference type="PROSITE" id="PS00893">
    <property type="entry name" value="NUDIX_BOX"/>
    <property type="match status" value="1"/>
</dbReference>
<comment type="similarity">
    <text evidence="3">Belongs to the Nudix hydrolase family.</text>
</comment>
<dbReference type="InterPro" id="IPR020476">
    <property type="entry name" value="Nudix_hydrolase"/>
</dbReference>
<dbReference type="InterPro" id="IPR020084">
    <property type="entry name" value="NUDIX_hydrolase_CS"/>
</dbReference>
<evidence type="ECO:0000256" key="1">
    <source>
        <dbReference type="ARBA" id="ARBA00001946"/>
    </source>
</evidence>
<evidence type="ECO:0000256" key="2">
    <source>
        <dbReference type="ARBA" id="ARBA00022801"/>
    </source>
</evidence>
<protein>
    <recommendedName>
        <fullName evidence="4">Nudix hydrolase domain-containing protein</fullName>
    </recommendedName>
</protein>
<dbReference type="InterPro" id="IPR015797">
    <property type="entry name" value="NUDIX_hydrolase-like_dom_sf"/>
</dbReference>
<proteinExistence type="inferred from homology"/>
<dbReference type="PANTHER" id="PTHR11839:SF18">
    <property type="entry name" value="NUDIX HYDROLASE DOMAIN-CONTAINING PROTEIN"/>
    <property type="match status" value="1"/>
</dbReference>
<dbReference type="GO" id="GO:0016462">
    <property type="term" value="F:pyrophosphatase activity"/>
    <property type="evidence" value="ECO:0007669"/>
    <property type="project" value="UniProtKB-ARBA"/>
</dbReference>
<dbReference type="Pfam" id="PF00293">
    <property type="entry name" value="NUDIX"/>
    <property type="match status" value="1"/>
</dbReference>
<dbReference type="Gene3D" id="3.90.79.10">
    <property type="entry name" value="Nucleoside Triphosphate Pyrophosphohydrolase"/>
    <property type="match status" value="1"/>
</dbReference>
<gene>
    <name evidence="5" type="ORF">AVDCRST_MAG77-4196</name>
</gene>
<feature type="domain" description="Nudix hydrolase" evidence="4">
    <location>
        <begin position="59"/>
        <end position="188"/>
    </location>
</feature>
<dbReference type="GO" id="GO:0006753">
    <property type="term" value="P:nucleoside phosphate metabolic process"/>
    <property type="evidence" value="ECO:0007669"/>
    <property type="project" value="TreeGrafter"/>
</dbReference>
<dbReference type="PROSITE" id="PS51462">
    <property type="entry name" value="NUDIX"/>
    <property type="match status" value="1"/>
</dbReference>
<dbReference type="SUPFAM" id="SSF55811">
    <property type="entry name" value="Nudix"/>
    <property type="match status" value="1"/>
</dbReference>
<keyword evidence="2 3" id="KW-0378">Hydrolase</keyword>
<accession>A0A6J4JQQ4</accession>